<dbReference type="PANTHER" id="PTHR11188">
    <property type="entry name" value="ARRESTIN DOMAIN CONTAINING PROTEIN"/>
    <property type="match status" value="1"/>
</dbReference>
<feature type="domain" description="Arrestin C-terminal-like" evidence="3">
    <location>
        <begin position="190"/>
        <end position="344"/>
    </location>
</feature>
<dbReference type="Pfam" id="PF00339">
    <property type="entry name" value="Arrestin_N"/>
    <property type="match status" value="1"/>
</dbReference>
<dbReference type="InterPro" id="IPR014756">
    <property type="entry name" value="Ig_E-set"/>
</dbReference>
<dbReference type="Pfam" id="PF02752">
    <property type="entry name" value="Arrestin_C"/>
    <property type="match status" value="1"/>
</dbReference>
<sequence length="457" mass="51508">MGASDTRSRFDYGNIYLQLDHPYAVSGTNMTGYVYLHLTHHFPATSVLLELRGDEKCKWTEQRTHKETFQGDQKTYKYNHYHNCHRIVVHQRFCLYNFGQDGAPPGDYTFPFNIPIPFGCPSSAYFSGTDCAFASIKYSIKAILQPNAASWLGEVTFKQNLIVREKAPASSDNISASINTNVKSCCCCCSKGSVSLETKFEKDAVASNEICRAMCQIKNQCSLPIQQIKICIKQFTQLKSESGIYKRSREIGSREFDGVQAREDTDGFSKLLQIPLNELESKMSHQLFYNFDPVYRDEVGLVNFIQPTTSGLHLNITYLLEVKLIYKIRCGKMPKTSIPLFIHAPEIEGFTIIKAPEDWNPTTYNESNYETPLAPIEMAQKQVFNNIAYNPAGMGMYAQSQLVPGGRAPAYVTYTAHSQPQYPLAPPVRSQLKPSAPAERPCSDKTPLLEPKEETKE</sequence>
<dbReference type="InterPro" id="IPR050357">
    <property type="entry name" value="Arrestin_domain-protein"/>
</dbReference>
<keyword evidence="5" id="KW-1185">Reference proteome</keyword>
<feature type="region of interest" description="Disordered" evidence="1">
    <location>
        <begin position="420"/>
        <end position="457"/>
    </location>
</feature>
<feature type="domain" description="Arrestin-like N-terminal" evidence="2">
    <location>
        <begin position="23"/>
        <end position="146"/>
    </location>
</feature>
<evidence type="ECO:0000313" key="5">
    <source>
        <dbReference type="Proteomes" id="UP001295684"/>
    </source>
</evidence>
<dbReference type="InterPro" id="IPR011022">
    <property type="entry name" value="Arrestin_C-like"/>
</dbReference>
<dbReference type="Proteomes" id="UP001295684">
    <property type="component" value="Unassembled WGS sequence"/>
</dbReference>
<evidence type="ECO:0000259" key="2">
    <source>
        <dbReference type="Pfam" id="PF00339"/>
    </source>
</evidence>
<dbReference type="EMBL" id="CAMPGE010009556">
    <property type="protein sequence ID" value="CAI2368423.1"/>
    <property type="molecule type" value="Genomic_DNA"/>
</dbReference>
<evidence type="ECO:0000256" key="1">
    <source>
        <dbReference type="SAM" id="MobiDB-lite"/>
    </source>
</evidence>
<dbReference type="AlphaFoldDB" id="A0AAD1UFK1"/>
<reference evidence="4" key="1">
    <citation type="submission" date="2023-07" db="EMBL/GenBank/DDBJ databases">
        <authorList>
            <consortium name="AG Swart"/>
            <person name="Singh M."/>
            <person name="Singh A."/>
            <person name="Seah K."/>
            <person name="Emmerich C."/>
        </authorList>
    </citation>
    <scope>NUCLEOTIDE SEQUENCE</scope>
    <source>
        <strain evidence="4">DP1</strain>
    </source>
</reference>
<comment type="caution">
    <text evidence="4">The sequence shown here is derived from an EMBL/GenBank/DDBJ whole genome shotgun (WGS) entry which is preliminary data.</text>
</comment>
<name>A0AAD1UFK1_EUPCR</name>
<dbReference type="GO" id="GO:0005737">
    <property type="term" value="C:cytoplasm"/>
    <property type="evidence" value="ECO:0007669"/>
    <property type="project" value="TreeGrafter"/>
</dbReference>
<dbReference type="GO" id="GO:0015031">
    <property type="term" value="P:protein transport"/>
    <property type="evidence" value="ECO:0007669"/>
    <property type="project" value="TreeGrafter"/>
</dbReference>
<proteinExistence type="predicted"/>
<dbReference type="InterPro" id="IPR014752">
    <property type="entry name" value="Arrestin-like_C"/>
</dbReference>
<organism evidence="4 5">
    <name type="scientific">Euplotes crassus</name>
    <dbReference type="NCBI Taxonomy" id="5936"/>
    <lineage>
        <taxon>Eukaryota</taxon>
        <taxon>Sar</taxon>
        <taxon>Alveolata</taxon>
        <taxon>Ciliophora</taxon>
        <taxon>Intramacronucleata</taxon>
        <taxon>Spirotrichea</taxon>
        <taxon>Hypotrichia</taxon>
        <taxon>Euplotida</taxon>
        <taxon>Euplotidae</taxon>
        <taxon>Moneuplotes</taxon>
    </lineage>
</organism>
<protein>
    <recommendedName>
        <fullName evidence="6">Arrestin-like N-terminal domain-containing protein</fullName>
    </recommendedName>
</protein>
<accession>A0AAD1UFK1</accession>
<dbReference type="PANTHER" id="PTHR11188:SF17">
    <property type="entry name" value="FI21816P1"/>
    <property type="match status" value="1"/>
</dbReference>
<evidence type="ECO:0000259" key="3">
    <source>
        <dbReference type="Pfam" id="PF02752"/>
    </source>
</evidence>
<dbReference type="InterPro" id="IPR011021">
    <property type="entry name" value="Arrestin-like_N"/>
</dbReference>
<dbReference type="SUPFAM" id="SSF81296">
    <property type="entry name" value="E set domains"/>
    <property type="match status" value="2"/>
</dbReference>
<evidence type="ECO:0008006" key="6">
    <source>
        <dbReference type="Google" id="ProtNLM"/>
    </source>
</evidence>
<dbReference type="Gene3D" id="2.60.40.640">
    <property type="match status" value="2"/>
</dbReference>
<gene>
    <name evidence="4" type="ORF">ECRASSUSDP1_LOCUS9715</name>
</gene>
<evidence type="ECO:0000313" key="4">
    <source>
        <dbReference type="EMBL" id="CAI2368423.1"/>
    </source>
</evidence>